<dbReference type="EMBL" id="MSFU01000005">
    <property type="protein sequence ID" value="PWY80109.1"/>
    <property type="molecule type" value="Genomic_DNA"/>
</dbReference>
<evidence type="ECO:0000313" key="1">
    <source>
        <dbReference type="EMBL" id="PWY80109.1"/>
    </source>
</evidence>
<evidence type="ECO:0000313" key="2">
    <source>
        <dbReference type="Proteomes" id="UP000246171"/>
    </source>
</evidence>
<dbReference type="RefSeq" id="XP_025391256.1">
    <property type="nucleotide sequence ID" value="XM_025530613.1"/>
</dbReference>
<accession>A0A317W2J3</accession>
<dbReference type="Proteomes" id="UP000246171">
    <property type="component" value="Unassembled WGS sequence"/>
</dbReference>
<reference evidence="1" key="1">
    <citation type="submission" date="2016-12" db="EMBL/GenBank/DDBJ databases">
        <title>The genomes of Aspergillus section Nigri reveals drivers in fungal speciation.</title>
        <authorList>
            <consortium name="DOE Joint Genome Institute"/>
            <person name="Vesth T.C."/>
            <person name="Nybo J."/>
            <person name="Theobald S."/>
            <person name="Brandl J."/>
            <person name="Frisvad J.C."/>
            <person name="Nielsen K.F."/>
            <person name="Lyhne E.K."/>
            <person name="Kogle M.E."/>
            <person name="Kuo A."/>
            <person name="Riley R."/>
            <person name="Clum A."/>
            <person name="Nolan M."/>
            <person name="Lipzen A."/>
            <person name="Salamov A."/>
            <person name="Henrissat B."/>
            <person name="Wiebenga A."/>
            <person name="De vries R.P."/>
            <person name="Grigoriev I.V."/>
            <person name="Mortensen U.H."/>
            <person name="Andersen M.R."/>
            <person name="Baker S.E."/>
        </authorList>
    </citation>
    <scope>NUCLEOTIDE SEQUENCE</scope>
    <source>
        <strain evidence="1">CBS 122712</strain>
    </source>
</reference>
<dbReference type="AlphaFoldDB" id="A0A317W2J3"/>
<keyword evidence="2" id="KW-1185">Reference proteome</keyword>
<dbReference type="GeneID" id="37052575"/>
<evidence type="ECO:0008006" key="3">
    <source>
        <dbReference type="Google" id="ProtNLM"/>
    </source>
</evidence>
<gene>
    <name evidence="1" type="ORF">BO83DRAFT_376042</name>
</gene>
<name>A0A317W2J3_ASPEC</name>
<sequence>MLQLSKHSFVEIGCIGKANDDDEFDDTWVVKHRPLTFNMNELVQLGGVSPDLLPQSTFKTASLYYQALAEMRILHLTSQRNDANDSAEDRRTKYIARCLFRKITRAYQLCEDDAGPFKLFCDDPRPGNVLSNAQHRVTGVVEWEFTYAGPTGFARSPPSWLLLELPELRKQGLDDWTARY</sequence>
<dbReference type="VEuPathDB" id="FungiDB:BO83DRAFT_376042"/>
<protein>
    <recommendedName>
        <fullName evidence="3">Aminoglycoside phosphotransferase domain-containing protein</fullName>
    </recommendedName>
</protein>
<dbReference type="OrthoDB" id="5412996at2759"/>
<comment type="caution">
    <text evidence="1">The sequence shown here is derived from an EMBL/GenBank/DDBJ whole genome shotgun (WGS) entry which is preliminary data.</text>
</comment>
<organism evidence="1 2">
    <name type="scientific">Aspergillus eucalypticola (strain CBS 122712 / IBT 29274)</name>
    <dbReference type="NCBI Taxonomy" id="1448314"/>
    <lineage>
        <taxon>Eukaryota</taxon>
        <taxon>Fungi</taxon>
        <taxon>Dikarya</taxon>
        <taxon>Ascomycota</taxon>
        <taxon>Pezizomycotina</taxon>
        <taxon>Eurotiomycetes</taxon>
        <taxon>Eurotiomycetidae</taxon>
        <taxon>Eurotiales</taxon>
        <taxon>Aspergillaceae</taxon>
        <taxon>Aspergillus</taxon>
        <taxon>Aspergillus subgen. Circumdati</taxon>
    </lineage>
</organism>
<proteinExistence type="predicted"/>